<accession>A0A5B9FQX4</accession>
<feature type="transmembrane region" description="Helical" evidence="1">
    <location>
        <begin position="65"/>
        <end position="86"/>
    </location>
</feature>
<dbReference type="OrthoDB" id="1356768at2"/>
<gene>
    <name evidence="2" type="ORF">FUA48_02875</name>
</gene>
<feature type="transmembrane region" description="Helical" evidence="1">
    <location>
        <begin position="12"/>
        <end position="39"/>
    </location>
</feature>
<sequence length="180" mass="20389">MKKYIIHHINVIIIALRILITVAAIMAVLNIGMGLFALIKNDHGIARSFLAQTFKVPDFTINEEVGVAATFGVLYGALLIYLIYGIKHFYRCLVKIKAGKMFYNDQGEDFRKAGASIIIFAKTKYLLYCCTGVVVFFDITMFFKQILPFLGIYLAGKLLYLMAYMAEKGEFIQEENELTI</sequence>
<keyword evidence="1" id="KW-0472">Membrane</keyword>
<evidence type="ECO:0008006" key="4">
    <source>
        <dbReference type="Google" id="ProtNLM"/>
    </source>
</evidence>
<feature type="transmembrane region" description="Helical" evidence="1">
    <location>
        <begin position="149"/>
        <end position="166"/>
    </location>
</feature>
<dbReference type="EMBL" id="CP042831">
    <property type="protein sequence ID" value="QEE48551.1"/>
    <property type="molecule type" value="Genomic_DNA"/>
</dbReference>
<keyword evidence="1" id="KW-1133">Transmembrane helix</keyword>
<protein>
    <recommendedName>
        <fullName evidence="4">DUF2975 domain-containing protein</fullName>
    </recommendedName>
</protein>
<keyword evidence="1" id="KW-0812">Transmembrane</keyword>
<dbReference type="Proteomes" id="UP000321222">
    <property type="component" value="Chromosome"/>
</dbReference>
<evidence type="ECO:0000313" key="3">
    <source>
        <dbReference type="Proteomes" id="UP000321222"/>
    </source>
</evidence>
<organism evidence="2 3">
    <name type="scientific">Flavobacterium alkalisoli</name>
    <dbReference type="NCBI Taxonomy" id="2602769"/>
    <lineage>
        <taxon>Bacteria</taxon>
        <taxon>Pseudomonadati</taxon>
        <taxon>Bacteroidota</taxon>
        <taxon>Flavobacteriia</taxon>
        <taxon>Flavobacteriales</taxon>
        <taxon>Flavobacteriaceae</taxon>
        <taxon>Flavobacterium</taxon>
    </lineage>
</organism>
<dbReference type="KEGG" id="fak:FUA48_02875"/>
<evidence type="ECO:0000256" key="1">
    <source>
        <dbReference type="SAM" id="Phobius"/>
    </source>
</evidence>
<keyword evidence="3" id="KW-1185">Reference proteome</keyword>
<dbReference type="AlphaFoldDB" id="A0A5B9FQX4"/>
<dbReference type="RefSeq" id="WP_147582025.1">
    <property type="nucleotide sequence ID" value="NZ_CP042831.1"/>
</dbReference>
<feature type="transmembrane region" description="Helical" evidence="1">
    <location>
        <begin position="125"/>
        <end position="143"/>
    </location>
</feature>
<reference evidence="2 3" key="1">
    <citation type="submission" date="2019-08" db="EMBL/GenBank/DDBJ databases">
        <title>Flavobacterium alkalisoli sp. nov., isolated from rhizosphere soil of Suaeda salsa.</title>
        <authorList>
            <person name="Sun J.-Q."/>
            <person name="Xu L."/>
        </authorList>
    </citation>
    <scope>NUCLEOTIDE SEQUENCE [LARGE SCALE GENOMIC DNA]</scope>
    <source>
        <strain evidence="2 3">XS-5</strain>
    </source>
</reference>
<evidence type="ECO:0000313" key="2">
    <source>
        <dbReference type="EMBL" id="QEE48551.1"/>
    </source>
</evidence>
<name>A0A5B9FQX4_9FLAO</name>
<proteinExistence type="predicted"/>